<gene>
    <name evidence="4" type="ORF">JX265_001675</name>
</gene>
<evidence type="ECO:0000256" key="3">
    <source>
        <dbReference type="ARBA" id="ARBA00023004"/>
    </source>
</evidence>
<organism evidence="4 5">
    <name type="scientific">Neoarthrinium moseri</name>
    <dbReference type="NCBI Taxonomy" id="1658444"/>
    <lineage>
        <taxon>Eukaryota</taxon>
        <taxon>Fungi</taxon>
        <taxon>Dikarya</taxon>
        <taxon>Ascomycota</taxon>
        <taxon>Pezizomycotina</taxon>
        <taxon>Sordariomycetes</taxon>
        <taxon>Xylariomycetidae</taxon>
        <taxon>Amphisphaeriales</taxon>
        <taxon>Apiosporaceae</taxon>
        <taxon>Neoarthrinium</taxon>
    </lineage>
</organism>
<dbReference type="Pfam" id="PF00067">
    <property type="entry name" value="p450"/>
    <property type="match status" value="1"/>
</dbReference>
<proteinExistence type="predicted"/>
<dbReference type="Proteomes" id="UP000829685">
    <property type="component" value="Unassembled WGS sequence"/>
</dbReference>
<dbReference type="GO" id="GO:0004497">
    <property type="term" value="F:monooxygenase activity"/>
    <property type="evidence" value="ECO:0007669"/>
    <property type="project" value="InterPro"/>
</dbReference>
<dbReference type="GO" id="GO:0005506">
    <property type="term" value="F:iron ion binding"/>
    <property type="evidence" value="ECO:0007669"/>
    <property type="project" value="InterPro"/>
</dbReference>
<dbReference type="InterPro" id="IPR036396">
    <property type="entry name" value="Cyt_P450_sf"/>
</dbReference>
<keyword evidence="2" id="KW-0479">Metal-binding</keyword>
<dbReference type="EMBL" id="JAFIMR010000003">
    <property type="protein sequence ID" value="KAI1880054.1"/>
    <property type="molecule type" value="Genomic_DNA"/>
</dbReference>
<name>A0A9Q0ATI9_9PEZI</name>
<keyword evidence="3" id="KW-0408">Iron</keyword>
<dbReference type="GO" id="GO:0020037">
    <property type="term" value="F:heme binding"/>
    <property type="evidence" value="ECO:0007669"/>
    <property type="project" value="InterPro"/>
</dbReference>
<evidence type="ECO:0000313" key="5">
    <source>
        <dbReference type="Proteomes" id="UP000829685"/>
    </source>
</evidence>
<accession>A0A9Q0ATI9</accession>
<sequence>MVLLLETPLTGSRVLDLVALSFLLFLINRLLTWYRLSHVPGPFWNSVSSLALLRTQLGGSVHADLNQLLHKHGSSLVRIGPNAVLTNDAKLVQRMEANRSPYTKSPWYGTFRFMKGTDHSFSQVDERKHADLRTKIGPGYSSTHLAEQSIDRQLLRFLHLIDRKYLSREDGGSYRPLDFARLSHLYSMDVVGDWTFGKPFGFLEEGEDIYDYIRWNEEFFPFVTMASTFPFLATLLQQWPFSEMLPKPSDPVGLGRFMKVAYDAIEERQKYGVDLRNDLMGIFLQHGVGKEDAVNEALVQVVAGTDSVAVAIRMALVYILSKPTVYNKLLTELDEARNSGQVTRPIIRDAEARRLPYLQAVIRESLRIFPTVTPLMYKSVPAGGDLVAGYQLPAGTDVGVDQYGILRSKEYWGEDADLFRPERWLQADEKELEAMSEYLEARFSPLS</sequence>
<comment type="caution">
    <text evidence="4">The sequence shown here is derived from an EMBL/GenBank/DDBJ whole genome shotgun (WGS) entry which is preliminary data.</text>
</comment>
<evidence type="ECO:0008006" key="6">
    <source>
        <dbReference type="Google" id="ProtNLM"/>
    </source>
</evidence>
<dbReference type="InterPro" id="IPR001128">
    <property type="entry name" value="Cyt_P450"/>
</dbReference>
<evidence type="ECO:0000256" key="1">
    <source>
        <dbReference type="ARBA" id="ARBA00022617"/>
    </source>
</evidence>
<evidence type="ECO:0000256" key="2">
    <source>
        <dbReference type="ARBA" id="ARBA00022723"/>
    </source>
</evidence>
<keyword evidence="5" id="KW-1185">Reference proteome</keyword>
<evidence type="ECO:0000313" key="4">
    <source>
        <dbReference type="EMBL" id="KAI1880054.1"/>
    </source>
</evidence>
<protein>
    <recommendedName>
        <fullName evidence="6">Cytochrome P450</fullName>
    </recommendedName>
</protein>
<dbReference type="PANTHER" id="PTHR24305">
    <property type="entry name" value="CYTOCHROME P450"/>
    <property type="match status" value="1"/>
</dbReference>
<dbReference type="InterPro" id="IPR050121">
    <property type="entry name" value="Cytochrome_P450_monoxygenase"/>
</dbReference>
<dbReference type="PANTHER" id="PTHR24305:SF168">
    <property type="entry name" value="P450, PUTATIVE (EUROFUNG)-RELATED"/>
    <property type="match status" value="1"/>
</dbReference>
<keyword evidence="1" id="KW-0349">Heme</keyword>
<dbReference type="SUPFAM" id="SSF48264">
    <property type="entry name" value="Cytochrome P450"/>
    <property type="match status" value="1"/>
</dbReference>
<dbReference type="AlphaFoldDB" id="A0A9Q0ATI9"/>
<reference evidence="4" key="1">
    <citation type="submission" date="2021-03" db="EMBL/GenBank/DDBJ databases">
        <title>Revisited historic fungal species revealed as producer of novel bioactive compounds through whole genome sequencing and comparative genomics.</title>
        <authorList>
            <person name="Vignolle G.A."/>
            <person name="Hochenegger N."/>
            <person name="Mach R.L."/>
            <person name="Mach-Aigner A.R."/>
            <person name="Javad Rahimi M."/>
            <person name="Salim K.A."/>
            <person name="Chan C.M."/>
            <person name="Lim L.B.L."/>
            <person name="Cai F."/>
            <person name="Druzhinina I.S."/>
            <person name="U'Ren J.M."/>
            <person name="Derntl C."/>
        </authorList>
    </citation>
    <scope>NUCLEOTIDE SEQUENCE</scope>
    <source>
        <strain evidence="4">TUCIM 5799</strain>
    </source>
</reference>
<dbReference type="Gene3D" id="1.10.630.10">
    <property type="entry name" value="Cytochrome P450"/>
    <property type="match status" value="1"/>
</dbReference>
<dbReference type="GO" id="GO:0016705">
    <property type="term" value="F:oxidoreductase activity, acting on paired donors, with incorporation or reduction of molecular oxygen"/>
    <property type="evidence" value="ECO:0007669"/>
    <property type="project" value="InterPro"/>
</dbReference>